<dbReference type="SUPFAM" id="SSF53756">
    <property type="entry name" value="UDP-Glycosyltransferase/glycogen phosphorylase"/>
    <property type="match status" value="1"/>
</dbReference>
<reference evidence="3" key="2">
    <citation type="submission" date="2020-08" db="EMBL/GenBank/DDBJ databases">
        <title>Plant Genome Project.</title>
        <authorList>
            <person name="Zhang R.-G."/>
        </authorList>
    </citation>
    <scope>NUCLEOTIDE SEQUENCE</scope>
    <source>
        <strain evidence="3">Huo1</strain>
        <tissue evidence="3">Leaf</tissue>
    </source>
</reference>
<dbReference type="EMBL" id="PNBA02000002">
    <property type="protein sequence ID" value="KAG6433247.1"/>
    <property type="molecule type" value="Genomic_DNA"/>
</dbReference>
<dbReference type="OrthoDB" id="5835829at2759"/>
<evidence type="ECO:0000313" key="4">
    <source>
        <dbReference type="Proteomes" id="UP000298416"/>
    </source>
</evidence>
<dbReference type="FunFam" id="3.40.50.2000:FF:000120">
    <property type="entry name" value="UDP-glycosyltransferase 76C1"/>
    <property type="match status" value="1"/>
</dbReference>
<dbReference type="GO" id="GO:0080044">
    <property type="term" value="F:quercetin 7-O-glucosyltransferase activity"/>
    <property type="evidence" value="ECO:0007669"/>
    <property type="project" value="TreeGrafter"/>
</dbReference>
<comment type="similarity">
    <text evidence="1">Belongs to the UDP-glycosyltransferase family.</text>
</comment>
<dbReference type="Proteomes" id="UP000298416">
    <property type="component" value="Unassembled WGS sequence"/>
</dbReference>
<accession>A0A8X9A831</accession>
<dbReference type="InterPro" id="IPR002213">
    <property type="entry name" value="UDP_glucos_trans"/>
</dbReference>
<gene>
    <name evidence="3" type="ORF">SASPL_104855</name>
</gene>
<keyword evidence="2" id="KW-0808">Transferase</keyword>
<dbReference type="AlphaFoldDB" id="A0A8X9A831"/>
<comment type="caution">
    <text evidence="3">The sequence shown here is derived from an EMBL/GenBank/DDBJ whole genome shotgun (WGS) entry which is preliminary data.</text>
</comment>
<dbReference type="CDD" id="cd03784">
    <property type="entry name" value="GT1_Gtf-like"/>
    <property type="match status" value="1"/>
</dbReference>
<dbReference type="FunFam" id="3.40.50.2000:FF:000040">
    <property type="entry name" value="UDP-glycosyltransferase 76C1"/>
    <property type="match status" value="1"/>
</dbReference>
<evidence type="ECO:0000313" key="3">
    <source>
        <dbReference type="EMBL" id="KAG6433247.1"/>
    </source>
</evidence>
<proteinExistence type="inferred from homology"/>
<sequence>MDSSKKKQCRLVVFPLPFQGHINPMLQLASILHSRGFLISVVHTRYNSPNPSNYPHFSFHPISDALSESPHSAPDPVRIIKLINASCVLPFRRCLEGLVSEGDVKCFISDANWYFTHSVAAALGLPRIVKRTSSVGAFLAFAALSRLRDEGYLSLLDGDSKMEEAVEEVPPLKVKDMPVIEMYNAEDAYNNIAKMVEETKKASAIIFNTFQELEQPEIGRLNQQLESPNFTIPFHKCFSAASSSLLAQDMSSISWLDEQPPKSVLYVSFGSVVAMDGARLLEVAWGLANSGSRFLWAVRPGLVHGSEWLEMLPSGFSEATSGRGIIIKWAPQQEVLSHPSVGGFWTHCGWNSTLESICEGVPMICSPFFGDQFVNARYVSDVWRVGLNLHKALERGGNENAIRKLMVERDGEEMRKKAMLLKEKIDAGLKMGGSTNRALDELIGFISSL</sequence>
<keyword evidence="4" id="KW-1185">Reference proteome</keyword>
<dbReference type="PANTHER" id="PTHR11926">
    <property type="entry name" value="GLUCOSYL/GLUCURONOSYL TRANSFERASES"/>
    <property type="match status" value="1"/>
</dbReference>
<evidence type="ECO:0000256" key="1">
    <source>
        <dbReference type="ARBA" id="ARBA00009995"/>
    </source>
</evidence>
<dbReference type="PANTHER" id="PTHR11926:SF1374">
    <property type="entry name" value="UDP-GLYCOSYLTRANSFERASE 76F1-RELATED"/>
    <property type="match status" value="1"/>
</dbReference>
<reference evidence="3" key="1">
    <citation type="submission" date="2018-01" db="EMBL/GenBank/DDBJ databases">
        <authorList>
            <person name="Mao J.F."/>
        </authorList>
    </citation>
    <scope>NUCLEOTIDE SEQUENCE</scope>
    <source>
        <strain evidence="3">Huo1</strain>
        <tissue evidence="3">Leaf</tissue>
    </source>
</reference>
<evidence type="ECO:0008006" key="5">
    <source>
        <dbReference type="Google" id="ProtNLM"/>
    </source>
</evidence>
<dbReference type="GO" id="GO:0080043">
    <property type="term" value="F:quercetin 3-O-glucosyltransferase activity"/>
    <property type="evidence" value="ECO:0007669"/>
    <property type="project" value="TreeGrafter"/>
</dbReference>
<dbReference type="Pfam" id="PF00201">
    <property type="entry name" value="UDPGT"/>
    <property type="match status" value="1"/>
</dbReference>
<protein>
    <recommendedName>
        <fullName evidence="5">Cytokinin-N-glucosyltransferase</fullName>
    </recommendedName>
</protein>
<evidence type="ECO:0000256" key="2">
    <source>
        <dbReference type="ARBA" id="ARBA00022679"/>
    </source>
</evidence>
<organism evidence="3">
    <name type="scientific">Salvia splendens</name>
    <name type="common">Scarlet sage</name>
    <dbReference type="NCBI Taxonomy" id="180675"/>
    <lineage>
        <taxon>Eukaryota</taxon>
        <taxon>Viridiplantae</taxon>
        <taxon>Streptophyta</taxon>
        <taxon>Embryophyta</taxon>
        <taxon>Tracheophyta</taxon>
        <taxon>Spermatophyta</taxon>
        <taxon>Magnoliopsida</taxon>
        <taxon>eudicotyledons</taxon>
        <taxon>Gunneridae</taxon>
        <taxon>Pentapetalae</taxon>
        <taxon>asterids</taxon>
        <taxon>lamiids</taxon>
        <taxon>Lamiales</taxon>
        <taxon>Lamiaceae</taxon>
        <taxon>Nepetoideae</taxon>
        <taxon>Mentheae</taxon>
        <taxon>Salviinae</taxon>
        <taxon>Salvia</taxon>
        <taxon>Salvia subgen. Calosphace</taxon>
        <taxon>core Calosphace</taxon>
    </lineage>
</organism>
<dbReference type="Gene3D" id="3.40.50.2000">
    <property type="entry name" value="Glycogen Phosphorylase B"/>
    <property type="match status" value="2"/>
</dbReference>
<name>A0A8X9A831_SALSN</name>